<name>A0ABN9XKU3_9DINO</name>
<evidence type="ECO:0000313" key="2">
    <source>
        <dbReference type="Proteomes" id="UP001189429"/>
    </source>
</evidence>
<dbReference type="Proteomes" id="UP001189429">
    <property type="component" value="Unassembled WGS sequence"/>
</dbReference>
<accession>A0ABN9XKU3</accession>
<sequence length="124" mass="13987">MMLPRLPRGVGLPEEVVKMALLQDMSPLREVPVDLHLLGLGQKGKLRVTDPLKSFLRIAEKRLGWRLHSHADMPDLVKAVASAEYPPYFYCVKDRHLLPVELLMDTGPSQTRAGIYTRACPTTR</sequence>
<dbReference type="EMBL" id="CAUYUJ010020503">
    <property type="protein sequence ID" value="CAK0898705.1"/>
    <property type="molecule type" value="Genomic_DNA"/>
</dbReference>
<keyword evidence="2" id="KW-1185">Reference proteome</keyword>
<organism evidence="1 2">
    <name type="scientific">Prorocentrum cordatum</name>
    <dbReference type="NCBI Taxonomy" id="2364126"/>
    <lineage>
        <taxon>Eukaryota</taxon>
        <taxon>Sar</taxon>
        <taxon>Alveolata</taxon>
        <taxon>Dinophyceae</taxon>
        <taxon>Prorocentrales</taxon>
        <taxon>Prorocentraceae</taxon>
        <taxon>Prorocentrum</taxon>
    </lineage>
</organism>
<reference evidence="1" key="1">
    <citation type="submission" date="2023-10" db="EMBL/GenBank/DDBJ databases">
        <authorList>
            <person name="Chen Y."/>
            <person name="Shah S."/>
            <person name="Dougan E. K."/>
            <person name="Thang M."/>
            <person name="Chan C."/>
        </authorList>
    </citation>
    <scope>NUCLEOTIDE SEQUENCE [LARGE SCALE GENOMIC DNA]</scope>
</reference>
<protein>
    <submittedName>
        <fullName evidence="1">Uncharacterized protein</fullName>
    </submittedName>
</protein>
<comment type="caution">
    <text evidence="1">The sequence shown here is derived from an EMBL/GenBank/DDBJ whole genome shotgun (WGS) entry which is preliminary data.</text>
</comment>
<proteinExistence type="predicted"/>
<gene>
    <name evidence="1" type="ORF">PCOR1329_LOCUS76443</name>
</gene>
<evidence type="ECO:0000313" key="1">
    <source>
        <dbReference type="EMBL" id="CAK0898705.1"/>
    </source>
</evidence>